<accession>A0A177G5R0</accession>
<sequence length="816" mass="93861">MMIANIEFDEGKLRLRQILDDLPNNAEFWNEAQNRFQFIDRILRECLGWDCPYIEVEKYDEGGGYADYLLGQPVKAAIEAKREASKFKLLQKKDTFYQEKLKVVVDNCPIFRKAYGQILEYCVHNGARLAVVCNGSQIVVFQSYILGQPVINGDCFIFDGKEAFYEHFFNLWQILSPEGIYENYAFRVLSERQNPKVPSKASTILPDPKMYRYRTIFQEKLRAISSILLDNIEGREATKGDFYRDCYVDIEASNRNTLLSKKVIADRYKRVSDNGISPAKIKTHINNNKLYIDSTIFSLADGRPLVVIGDVGVGKTSFFEKIFEDLDSCGKNQSYYIHINLGEEAALSDNVKTYVVDKIPKILKEDYKINIDSSIFVEKVYKKEIIDFDDSLEGSIKHIDSHKYHLEKLDYLKKLKDNRSSHVIKSLIFLHEVQKIQIIVVLDNGDQRNFSTQQEAFLVAQEISSSRKVFVFVALRPATFYQSKLSGALSGYKNQVLTISPPPADEVILKRISYALRVAEGKINNTVLNGIDIDLNDIILFLVATLRSIKSNKEIRTFLSNITSGNTRLVIELFTSFCGSPNVEAERIVQIEKRTSDYKVPLHEFTKHALLGEYAFYSPSSSLVACNVYDIFQPDKKEHFLSSLIISYLASPSGERDKDGFINGSQIIKEMMRIGFIEKQIRPTLRRLANHRLIETPHAHYREILVEEKELPETFCYRSTSVGIYHVRYWMGNFSFLDATSIDTPIFDSGTQKIVFANVESFGIKNRYEKTIAFKKYLLDIWYDAMFDIDYFNFKNVLDGQNPSFLSVENYLAKEN</sequence>
<reference evidence="1 2" key="1">
    <citation type="submission" date="2016-03" db="EMBL/GenBank/DDBJ databases">
        <title>Draft genome sequence of Acetobacter malorum CECT 7742, a strain isolated from strawberry vinegar.</title>
        <authorList>
            <person name="Sainz F."/>
            <person name="Mas A."/>
            <person name="Torija M.J."/>
        </authorList>
    </citation>
    <scope>NUCLEOTIDE SEQUENCE [LARGE SCALE GENOMIC DNA]</scope>
    <source>
        <strain evidence="1 2">CECT 7742</strain>
    </source>
</reference>
<proteinExistence type="predicted"/>
<gene>
    <name evidence="1" type="ORF">Amal_03143</name>
</gene>
<evidence type="ECO:0000313" key="2">
    <source>
        <dbReference type="Proteomes" id="UP000077349"/>
    </source>
</evidence>
<evidence type="ECO:0000313" key="1">
    <source>
        <dbReference type="EMBL" id="OAG75680.1"/>
    </source>
</evidence>
<dbReference type="Proteomes" id="UP000077349">
    <property type="component" value="Unassembled WGS sequence"/>
</dbReference>
<dbReference type="Gene3D" id="3.40.50.300">
    <property type="entry name" value="P-loop containing nucleotide triphosphate hydrolases"/>
    <property type="match status" value="1"/>
</dbReference>
<dbReference type="EMBL" id="LVHD01000026">
    <property type="protein sequence ID" value="OAG75680.1"/>
    <property type="molecule type" value="Genomic_DNA"/>
</dbReference>
<organism evidence="1 2">
    <name type="scientific">Acetobacter malorum</name>
    <dbReference type="NCBI Taxonomy" id="178901"/>
    <lineage>
        <taxon>Bacteria</taxon>
        <taxon>Pseudomonadati</taxon>
        <taxon>Pseudomonadota</taxon>
        <taxon>Alphaproteobacteria</taxon>
        <taxon>Acetobacterales</taxon>
        <taxon>Acetobacteraceae</taxon>
        <taxon>Acetobacter</taxon>
    </lineage>
</organism>
<protein>
    <submittedName>
        <fullName evidence="1">Uncharacterized protein</fullName>
    </submittedName>
</protein>
<dbReference type="PATRIC" id="fig|178901.16.peg.3347"/>
<dbReference type="AlphaFoldDB" id="A0A177G5R0"/>
<comment type="caution">
    <text evidence="1">The sequence shown here is derived from an EMBL/GenBank/DDBJ whole genome shotgun (WGS) entry which is preliminary data.</text>
</comment>
<name>A0A177G5R0_9PROT</name>
<dbReference type="SUPFAM" id="SSF52540">
    <property type="entry name" value="P-loop containing nucleoside triphosphate hydrolases"/>
    <property type="match status" value="1"/>
</dbReference>
<dbReference type="InterPro" id="IPR027417">
    <property type="entry name" value="P-loop_NTPase"/>
</dbReference>